<dbReference type="InterPro" id="IPR005071">
    <property type="entry name" value="Glycoprotein"/>
</dbReference>
<dbReference type="AlphaFoldDB" id="G0PIJ6"/>
<gene>
    <name evidence="2" type="ORF">CAEBREN_16345</name>
</gene>
<evidence type="ECO:0000313" key="2">
    <source>
        <dbReference type="EMBL" id="EGT57742.1"/>
    </source>
</evidence>
<evidence type="ECO:0000256" key="1">
    <source>
        <dbReference type="SAM" id="SignalP"/>
    </source>
</evidence>
<dbReference type="HOGENOM" id="CLU_046187_0_0_1"/>
<dbReference type="PANTHER" id="PTHR21733:SF9">
    <property type="entry name" value="IGGFC_BINDING DOMAIN-CONTAINING PROTEIN"/>
    <property type="match status" value="1"/>
</dbReference>
<proteinExistence type="predicted"/>
<reference evidence="3" key="1">
    <citation type="submission" date="2011-07" db="EMBL/GenBank/DDBJ databases">
        <authorList>
            <consortium name="Caenorhabditis brenneri Sequencing and Analysis Consortium"/>
            <person name="Wilson R.K."/>
        </authorList>
    </citation>
    <scope>NUCLEOTIDE SEQUENCE [LARGE SCALE GENOMIC DNA]</scope>
    <source>
        <strain evidence="3">PB2801</strain>
    </source>
</reference>
<dbReference type="eggNOG" id="ENOG502RVQD">
    <property type="taxonomic scope" value="Eukaryota"/>
</dbReference>
<dbReference type="PANTHER" id="PTHR21733">
    <property type="entry name" value="CUB_2 DOMAIN-CONTAINING PROTEIN-RELATED-RELATED"/>
    <property type="match status" value="1"/>
</dbReference>
<dbReference type="GO" id="GO:0045087">
    <property type="term" value="P:innate immune response"/>
    <property type="evidence" value="ECO:0007669"/>
    <property type="project" value="TreeGrafter"/>
</dbReference>
<dbReference type="Proteomes" id="UP000008068">
    <property type="component" value="Unassembled WGS sequence"/>
</dbReference>
<feature type="chain" id="PRO_5003407023" evidence="1">
    <location>
        <begin position="17"/>
        <end position="348"/>
    </location>
</feature>
<dbReference type="OMA" id="INQTAPY"/>
<evidence type="ECO:0000313" key="3">
    <source>
        <dbReference type="Proteomes" id="UP000008068"/>
    </source>
</evidence>
<sequence>MFAPLIFILLFQLTHGQQLIYLNTLKGDNIENGINQTAPYSLFVSAQPDSDELLAKIFVKTSGNVTMSLQDLKNAKEDENSGFLTPFSVTSTASLISNLTDEQLESLKGFIYVTSSEQANDKNFRVYDVDRFSIIETEHSGNYTLVFLSTNLETNPAHSSTISHWQQQNDSVVNIYRGIPGNRKRFYGSHLFSNPIVWDPKRGDSKIFFFPNVEKFSLSFPIFYIKATNEIFFHIRPTYYNLDGHQTVAYNTTGFYMKTKTEQPRDVTVTILNNKKYNGLTGAILYGMMPTDEGEIILHWGSFNPTSANKEIVYQFIDHSIRENLSFSSVESFGGEFFIQYFILQKIP</sequence>
<dbReference type="GO" id="GO:0045121">
    <property type="term" value="C:membrane raft"/>
    <property type="evidence" value="ECO:0007669"/>
    <property type="project" value="TreeGrafter"/>
</dbReference>
<dbReference type="Pfam" id="PF03409">
    <property type="entry name" value="Glycoprotein"/>
    <property type="match status" value="1"/>
</dbReference>
<dbReference type="EMBL" id="GL380575">
    <property type="protein sequence ID" value="EGT57742.1"/>
    <property type="molecule type" value="Genomic_DNA"/>
</dbReference>
<name>G0PIJ6_CAEBE</name>
<accession>G0PIJ6</accession>
<keyword evidence="3" id="KW-1185">Reference proteome</keyword>
<keyword evidence="1" id="KW-0732">Signal</keyword>
<dbReference type="STRING" id="135651.G0PIJ6"/>
<protein>
    <submittedName>
        <fullName evidence="2">Uncharacterized protein</fullName>
    </submittedName>
</protein>
<organism evidence="3">
    <name type="scientific">Caenorhabditis brenneri</name>
    <name type="common">Nematode worm</name>
    <dbReference type="NCBI Taxonomy" id="135651"/>
    <lineage>
        <taxon>Eukaryota</taxon>
        <taxon>Metazoa</taxon>
        <taxon>Ecdysozoa</taxon>
        <taxon>Nematoda</taxon>
        <taxon>Chromadorea</taxon>
        <taxon>Rhabditida</taxon>
        <taxon>Rhabditina</taxon>
        <taxon>Rhabditomorpha</taxon>
        <taxon>Rhabditoidea</taxon>
        <taxon>Rhabditidae</taxon>
        <taxon>Peloderinae</taxon>
        <taxon>Caenorhabditis</taxon>
    </lineage>
</organism>
<dbReference type="InParanoid" id="G0PIJ6"/>
<feature type="signal peptide" evidence="1">
    <location>
        <begin position="1"/>
        <end position="16"/>
    </location>
</feature>
<dbReference type="OrthoDB" id="5807757at2759"/>